<dbReference type="InterPro" id="IPR000073">
    <property type="entry name" value="AB_hydrolase_1"/>
</dbReference>
<protein>
    <submittedName>
        <fullName evidence="4">Pimeloyl-ACP methyl ester carboxylesterase</fullName>
    </submittedName>
</protein>
<dbReference type="PRINTS" id="PR00111">
    <property type="entry name" value="ABHYDROLASE"/>
</dbReference>
<dbReference type="InterPro" id="IPR029058">
    <property type="entry name" value="AB_hydrolase_fold"/>
</dbReference>
<dbReference type="GO" id="GO:0016020">
    <property type="term" value="C:membrane"/>
    <property type="evidence" value="ECO:0007669"/>
    <property type="project" value="TreeGrafter"/>
</dbReference>
<organism evidence="4 5">
    <name type="scientific">Haloactinospora alba</name>
    <dbReference type="NCBI Taxonomy" id="405555"/>
    <lineage>
        <taxon>Bacteria</taxon>
        <taxon>Bacillati</taxon>
        <taxon>Actinomycetota</taxon>
        <taxon>Actinomycetes</taxon>
        <taxon>Streptosporangiales</taxon>
        <taxon>Nocardiopsidaceae</taxon>
        <taxon>Haloactinospora</taxon>
    </lineage>
</organism>
<feature type="compositionally biased region" description="Basic and acidic residues" evidence="2">
    <location>
        <begin position="14"/>
        <end position="27"/>
    </location>
</feature>
<accession>A0A543NHZ0</accession>
<sequence>MRHAGARVVPASARDTHPRYRDGRTTTSQRRVDLEHMDVARIAYDRTGSGTPVVLLHGLAHRRQTWYPVMRNLAHRHEAIALDLPGCGSSPDPPEGERYDVAALAETVRRFCAELGVDRPHVVGNSLGGAVALELGACGFAASATALSPVGFNAGAQQNGHRLLAQSATLASLLPQRLWRAAAGSRPGRAVARRALRGDPSSHSARGLVFDTSVLTPGSPFLRMLPRVADYTFTGTVPCPVTVAWGDRDRLLPPGNARRALNRIPHARQVTLLRCGHIPMSDNPRAVAHEILQTCHEADSAGTVGTAAASGARDPGAQGADATSAPGGGSR</sequence>
<dbReference type="InterPro" id="IPR050266">
    <property type="entry name" value="AB_hydrolase_sf"/>
</dbReference>
<dbReference type="Pfam" id="PF12697">
    <property type="entry name" value="Abhydrolase_6"/>
    <property type="match status" value="1"/>
</dbReference>
<comment type="caution">
    <text evidence="4">The sequence shown here is derived from an EMBL/GenBank/DDBJ whole genome shotgun (WGS) entry which is preliminary data.</text>
</comment>
<dbReference type="PANTHER" id="PTHR43798">
    <property type="entry name" value="MONOACYLGLYCEROL LIPASE"/>
    <property type="match status" value="1"/>
</dbReference>
<evidence type="ECO:0000313" key="5">
    <source>
        <dbReference type="Proteomes" id="UP000317422"/>
    </source>
</evidence>
<dbReference type="Gene3D" id="3.40.50.1820">
    <property type="entry name" value="alpha/beta hydrolase"/>
    <property type="match status" value="1"/>
</dbReference>
<feature type="region of interest" description="Disordered" evidence="2">
    <location>
        <begin position="1"/>
        <end position="27"/>
    </location>
</feature>
<evidence type="ECO:0000259" key="3">
    <source>
        <dbReference type="Pfam" id="PF12697"/>
    </source>
</evidence>
<keyword evidence="1" id="KW-0378">Hydrolase</keyword>
<reference evidence="4 5" key="1">
    <citation type="submission" date="2019-06" db="EMBL/GenBank/DDBJ databases">
        <title>Sequencing the genomes of 1000 actinobacteria strains.</title>
        <authorList>
            <person name="Klenk H.-P."/>
        </authorList>
    </citation>
    <scope>NUCLEOTIDE SEQUENCE [LARGE SCALE GENOMIC DNA]</scope>
    <source>
        <strain evidence="4 5">DSM 45015</strain>
    </source>
</reference>
<evidence type="ECO:0000313" key="4">
    <source>
        <dbReference type="EMBL" id="TQN31429.1"/>
    </source>
</evidence>
<feature type="region of interest" description="Disordered" evidence="2">
    <location>
        <begin position="304"/>
        <end position="331"/>
    </location>
</feature>
<keyword evidence="5" id="KW-1185">Reference proteome</keyword>
<gene>
    <name evidence="4" type="ORF">FHX37_1332</name>
</gene>
<dbReference type="AlphaFoldDB" id="A0A543NHZ0"/>
<dbReference type="Proteomes" id="UP000317422">
    <property type="component" value="Unassembled WGS sequence"/>
</dbReference>
<name>A0A543NHZ0_9ACTN</name>
<evidence type="ECO:0000256" key="2">
    <source>
        <dbReference type="SAM" id="MobiDB-lite"/>
    </source>
</evidence>
<feature type="domain" description="AB hydrolase-1" evidence="3">
    <location>
        <begin position="53"/>
        <end position="289"/>
    </location>
</feature>
<dbReference type="EMBL" id="VFQC01000001">
    <property type="protein sequence ID" value="TQN31429.1"/>
    <property type="molecule type" value="Genomic_DNA"/>
</dbReference>
<dbReference type="PANTHER" id="PTHR43798:SF31">
    <property type="entry name" value="AB HYDROLASE SUPERFAMILY PROTEIN YCLE"/>
    <property type="match status" value="1"/>
</dbReference>
<dbReference type="GO" id="GO:0016787">
    <property type="term" value="F:hydrolase activity"/>
    <property type="evidence" value="ECO:0007669"/>
    <property type="project" value="UniProtKB-KW"/>
</dbReference>
<evidence type="ECO:0000256" key="1">
    <source>
        <dbReference type="ARBA" id="ARBA00022801"/>
    </source>
</evidence>
<proteinExistence type="predicted"/>
<dbReference type="SUPFAM" id="SSF53474">
    <property type="entry name" value="alpha/beta-Hydrolases"/>
    <property type="match status" value="1"/>
</dbReference>